<proteinExistence type="predicted"/>
<sequence length="402" mass="44284">MKKGLFIVFIISVFTQIAVAQTLKTGVLVIGNGNNAVGAGFQSALSGVKTIMLIQQSDLTISPPEKNISSGIEAGFLKRMRVAKGMQDSTAKVYVDGTSANAVLKTWADTIKNLTILRNVKWARIKRSGRNWNVQLADGRTIKAEVLVNADGTGIVNEVLELPAQTNKLWQALSYADNLYRLSVTSGYSLDGTTANIIPFYSFLLPKQENLVVLNPKQESMAGGQAGGAVAAYAVFFKTKTSLGDLKLIQKELIAFKLAVMPFADIQANDPNWKAIQRVGLTGFLKAAIVNGEASFSPESEVTIAEIKVPLKEFYYKAQIWFDDHKEPNMTLGSLISMICMVGNKAPENTKKEIEKKWASTYQFKNKFDLNRNVTRREFSALVDGYLDLIEVNLDRTGRVIR</sequence>
<reference evidence="1 2" key="1">
    <citation type="submission" date="2017-04" db="EMBL/GenBank/DDBJ databases">
        <authorList>
            <person name="Afonso C.L."/>
            <person name="Miller P.J."/>
            <person name="Scott M.A."/>
            <person name="Spackman E."/>
            <person name="Goraichik I."/>
            <person name="Dimitrov K.M."/>
            <person name="Suarez D.L."/>
            <person name="Swayne D.E."/>
        </authorList>
    </citation>
    <scope>NUCLEOTIDE SEQUENCE [LARGE SCALE GENOMIC DNA]</scope>
    <source>
        <strain evidence="1 2">DSM 19625</strain>
    </source>
</reference>
<evidence type="ECO:0000313" key="1">
    <source>
        <dbReference type="EMBL" id="SMC74889.1"/>
    </source>
</evidence>
<dbReference type="RefSeq" id="WP_084288657.1">
    <property type="nucleotide sequence ID" value="NZ_FWYB01000002.1"/>
</dbReference>
<keyword evidence="2" id="KW-1185">Reference proteome</keyword>
<dbReference type="EMBL" id="FWYB01000002">
    <property type="protein sequence ID" value="SMC74889.1"/>
    <property type="molecule type" value="Genomic_DNA"/>
</dbReference>
<dbReference type="Proteomes" id="UP000192678">
    <property type="component" value="Unassembled WGS sequence"/>
</dbReference>
<name>A0A1W2BPI8_9SPHI</name>
<protein>
    <recommendedName>
        <fullName evidence="3">FAD dependent oxidoreductase</fullName>
    </recommendedName>
</protein>
<dbReference type="InterPro" id="IPR036188">
    <property type="entry name" value="FAD/NAD-bd_sf"/>
</dbReference>
<gene>
    <name evidence="1" type="ORF">SAMN04488101_102693</name>
</gene>
<accession>A0A1W2BPI8</accession>
<dbReference type="OrthoDB" id="615715at2"/>
<dbReference type="STRING" id="475255.SAMN04488101_102693"/>
<evidence type="ECO:0008006" key="3">
    <source>
        <dbReference type="Google" id="ProtNLM"/>
    </source>
</evidence>
<dbReference type="Gene3D" id="3.50.50.60">
    <property type="entry name" value="FAD/NAD(P)-binding domain"/>
    <property type="match status" value="1"/>
</dbReference>
<organism evidence="1 2">
    <name type="scientific">Pedobacter nyackensis</name>
    <dbReference type="NCBI Taxonomy" id="475255"/>
    <lineage>
        <taxon>Bacteria</taxon>
        <taxon>Pseudomonadati</taxon>
        <taxon>Bacteroidota</taxon>
        <taxon>Sphingobacteriia</taxon>
        <taxon>Sphingobacteriales</taxon>
        <taxon>Sphingobacteriaceae</taxon>
        <taxon>Pedobacter</taxon>
    </lineage>
</organism>
<evidence type="ECO:0000313" key="2">
    <source>
        <dbReference type="Proteomes" id="UP000192678"/>
    </source>
</evidence>
<dbReference type="SUPFAM" id="SSF51905">
    <property type="entry name" value="FAD/NAD(P)-binding domain"/>
    <property type="match status" value="1"/>
</dbReference>
<dbReference type="AlphaFoldDB" id="A0A1W2BPI8"/>